<reference evidence="7 8" key="1">
    <citation type="submission" date="2019-05" db="EMBL/GenBank/DDBJ databases">
        <title>Culicoidintestinum kansasii gen. nov., sp. nov. from the gastrointestinal tract of the biting midge, Culicoides sonorensis.</title>
        <authorList>
            <person name="Neupane S."/>
            <person name="Ghosh A."/>
            <person name="Gunther S."/>
            <person name="Martin K."/>
            <person name="Zurek L."/>
        </authorList>
    </citation>
    <scope>NUCLEOTIDE SEQUENCE [LARGE SCALE GENOMIC DNA]</scope>
    <source>
        <strain evidence="7 8">CS-1</strain>
    </source>
</reference>
<dbReference type="Pfam" id="PF01869">
    <property type="entry name" value="BcrAD_BadFG"/>
    <property type="match status" value="2"/>
</dbReference>
<dbReference type="GO" id="GO:0051536">
    <property type="term" value="F:iron-sulfur cluster binding"/>
    <property type="evidence" value="ECO:0007669"/>
    <property type="project" value="UniProtKB-KW"/>
</dbReference>
<protein>
    <submittedName>
        <fullName evidence="7">CoA activase</fullName>
    </submittedName>
</protein>
<evidence type="ECO:0000313" key="7">
    <source>
        <dbReference type="EMBL" id="TLG74237.1"/>
    </source>
</evidence>
<dbReference type="CDD" id="cd24035">
    <property type="entry name" value="ASKHA_NBD_O66634-like_rpt2"/>
    <property type="match status" value="1"/>
</dbReference>
<name>A0A5R8QEM0_9FIRM</name>
<evidence type="ECO:0000313" key="8">
    <source>
        <dbReference type="Proteomes" id="UP000306912"/>
    </source>
</evidence>
<dbReference type="InterPro" id="IPR018709">
    <property type="entry name" value="CoA_activase_DUF2229"/>
</dbReference>
<dbReference type="EMBL" id="VBWP01000004">
    <property type="protein sequence ID" value="TLG74237.1"/>
    <property type="molecule type" value="Genomic_DNA"/>
</dbReference>
<keyword evidence="4" id="KW-0411">Iron-sulfur</keyword>
<dbReference type="Proteomes" id="UP000306912">
    <property type="component" value="Unassembled WGS sequence"/>
</dbReference>
<dbReference type="InterPro" id="IPR051805">
    <property type="entry name" value="Dehydratase_Activator_Redct"/>
</dbReference>
<comment type="cofactor">
    <cofactor evidence="1">
        <name>[4Fe-4S] cluster</name>
        <dbReference type="ChEBI" id="CHEBI:49883"/>
    </cofactor>
</comment>
<evidence type="ECO:0000259" key="5">
    <source>
        <dbReference type="Pfam" id="PF01869"/>
    </source>
</evidence>
<dbReference type="Pfam" id="PF09989">
    <property type="entry name" value="DUF2229"/>
    <property type="match status" value="1"/>
</dbReference>
<dbReference type="SUPFAM" id="SSF53067">
    <property type="entry name" value="Actin-like ATPase domain"/>
    <property type="match status" value="2"/>
</dbReference>
<organism evidence="7 8">
    <name type="scientific">Culicoidibacter larvae</name>
    <dbReference type="NCBI Taxonomy" id="2579976"/>
    <lineage>
        <taxon>Bacteria</taxon>
        <taxon>Bacillati</taxon>
        <taxon>Bacillota</taxon>
        <taxon>Culicoidibacteria</taxon>
        <taxon>Culicoidibacterales</taxon>
        <taxon>Culicoidibacteraceae</taxon>
        <taxon>Culicoidibacter</taxon>
    </lineage>
</organism>
<keyword evidence="8" id="KW-1185">Reference proteome</keyword>
<keyword evidence="3" id="KW-0408">Iron</keyword>
<dbReference type="Gene3D" id="3.30.420.40">
    <property type="match status" value="4"/>
</dbReference>
<dbReference type="OrthoDB" id="9802715at2"/>
<sequence length="1436" mass="158897">MSKKTQYKLGIDIGSTTAKAVLTDEYNNIVYSKYVRHNAKINETLITILKEIKSQVEGQSISMAITGTAGMGVAEKIGLFFVQEVVASAEVVKALYPEVKTLIDLGGEDAKIIFFNDLLRPDIRMNGNCAGGTGAFIDQMASLLNIEPGELNELAKKSQTYYSIASRCGVFAKTDVQTLLSRDTPREDIAASIFQAVALQTINSLARGTDINPKIMFVGGPLTFLPMLRQAFIEQMKVSDEDILMPESPELFPALGTAIVNDEGRTIATIDEVLERLENTDGHVALWEGMDPLFNDDAEYQEWKAEKAKAHVEVLPIKNADNAPTFLGIDSGSTTTKIVLINENGDLVFNYYTNNNGNPVQAVLNGLEELNAQATAEGVTLNIARGAVTGYGEDLIKTAFKLDDGLVETIAHYRAAKRFNPEVSFILDIGGQDMKAIFIKDGVITNLEINEACSSGAGSFIETFAKSLGHNVQDFANYGVQSRRPCDLGTRCTVFMNSKVKQSFREGAQIEDISAGLAYSVMRNCFFKLLKVSDPKTLGENIVVQGGTFKNDAVLRAMEVLVGGSVVRPNIAELMGAYGSALIAQEMYNRNQAYQTTFVGLTDMQTATQYTRRSLTCNACDNLCSVQQLKFDGNEVFYTGNKCEKVFSNQGTAKVKGDNLPDYKYHLLFDRESNLENPKLSIGIPRTLNMYESYPYWHTLFTECGINVVLSDTSTMALAQKGAGTVMSENICFPAKIAHGHIANLATKEVDRIFYPMVRYESTEYEDALNSYNCPVVTGYPDVIKSAMNPKKRYGIPFDNPVMTFSSNDLLSKSSWEYVKKLGIDEAVFNRAFDKAIQAQNDFKQELNRKAEEIIKKADAEGRMIIMIVGRPYHVDPLINHKIPDMIAALGVSVITEDSIDIKSNDNLDEVDVLTQWSYPNRIYNSALWAAKRKNVEMVQLNSFGCGPDAITIDEVRSIANDYGKIHTLVRIDEISSPGAIKLRLRSLIESVEMRGDDFVPELRERQKNKVFEKADRHRKILAPTFSPFYTDAIIAGVASAGFDIEILPMPDRASVDVGLKYTNNDICYPAVIVIGDLIKALQSGKYDTRDVAVAITQTGGQCRASSYVSLLKRGLINAGYADVPVVAISTGSTSGAKGLNEQPGLKYSSTNMMIAGLLGILFSDSMSKLYHYTAVRELNKGDAMRTVQKYVKESAKYLTISKQGKLFKLLEEAVEEFKAIPIDTSKDYPRVGIVGEIYAKYNPFGNGFVVDWLMDQGIEVDVPPILDFFLKRFINDEFNAGNNVQDKGKLYLAGMKAIEKVVEKYIDRTNNILKGFHVYRPFHYIRHASDKAERVLSLINQFGESWLLPAEIALFADEGVNDIVCIQPFGCIANHVIAKGAEKRIKDLYPDVNILYIDMDPGISEVNIANRLRFLVNGAHETLARQQEAEAAQVL</sequence>
<accession>A0A5R8QEM0</accession>
<feature type="domain" description="ATPase BadF/BadG/BcrA/BcrD type" evidence="5">
    <location>
        <begin position="327"/>
        <end position="584"/>
    </location>
</feature>
<dbReference type="NCBIfam" id="TIGR00241">
    <property type="entry name" value="CoA_E_activ"/>
    <property type="match status" value="2"/>
</dbReference>
<dbReference type="InParanoid" id="A0A5R8QEM0"/>
<evidence type="ECO:0000259" key="6">
    <source>
        <dbReference type="Pfam" id="PF09989"/>
    </source>
</evidence>
<proteinExistence type="predicted"/>
<evidence type="ECO:0000256" key="1">
    <source>
        <dbReference type="ARBA" id="ARBA00001966"/>
    </source>
</evidence>
<feature type="domain" description="DUF2229" evidence="6">
    <location>
        <begin position="682"/>
        <end position="900"/>
    </location>
</feature>
<evidence type="ECO:0000256" key="4">
    <source>
        <dbReference type="ARBA" id="ARBA00023014"/>
    </source>
</evidence>
<dbReference type="PANTHER" id="PTHR32329:SF4">
    <property type="entry name" value="ACTIVATOR OF 2-HYDROXYACYL-COA DEHYDRATASE"/>
    <property type="match status" value="1"/>
</dbReference>
<comment type="caution">
    <text evidence="7">The sequence shown here is derived from an EMBL/GenBank/DDBJ whole genome shotgun (WGS) entry which is preliminary data.</text>
</comment>
<evidence type="ECO:0000256" key="2">
    <source>
        <dbReference type="ARBA" id="ARBA00022723"/>
    </source>
</evidence>
<dbReference type="CDD" id="cd24034">
    <property type="entry name" value="ASKHA_NBD_O66634-like_rpt1"/>
    <property type="match status" value="1"/>
</dbReference>
<dbReference type="GO" id="GO:0046872">
    <property type="term" value="F:metal ion binding"/>
    <property type="evidence" value="ECO:0007669"/>
    <property type="project" value="UniProtKB-KW"/>
</dbReference>
<dbReference type="InterPro" id="IPR008275">
    <property type="entry name" value="CoA_E_activase_dom"/>
</dbReference>
<dbReference type="InterPro" id="IPR002731">
    <property type="entry name" value="ATPase_BadF"/>
</dbReference>
<dbReference type="PANTHER" id="PTHR32329">
    <property type="entry name" value="BIFUNCTIONAL PROTEIN [INCLUDES 2-HYDROXYACYL-COA DEHYDRATASE (N-TER) AND ITS ACTIVATOR DOMAIN (C_TERM)-RELATED"/>
    <property type="match status" value="1"/>
</dbReference>
<gene>
    <name evidence="7" type="ORF">FEZ08_05900</name>
</gene>
<feature type="domain" description="ATPase BadF/BadG/BcrA/BcrD type" evidence="5">
    <location>
        <begin position="9"/>
        <end position="258"/>
    </location>
</feature>
<dbReference type="RefSeq" id="WP_138190789.1">
    <property type="nucleotide sequence ID" value="NZ_VBWP01000004.1"/>
</dbReference>
<dbReference type="InterPro" id="IPR043129">
    <property type="entry name" value="ATPase_NBD"/>
</dbReference>
<evidence type="ECO:0000256" key="3">
    <source>
        <dbReference type="ARBA" id="ARBA00023004"/>
    </source>
</evidence>
<keyword evidence="2" id="KW-0479">Metal-binding</keyword>